<keyword evidence="3" id="KW-1185">Reference proteome</keyword>
<feature type="region of interest" description="Disordered" evidence="1">
    <location>
        <begin position="103"/>
        <end position="248"/>
    </location>
</feature>
<evidence type="ECO:0000256" key="1">
    <source>
        <dbReference type="SAM" id="MobiDB-lite"/>
    </source>
</evidence>
<dbReference type="AlphaFoldDB" id="A0A0E0LDB2"/>
<accession>A0A0E0LDB2</accession>
<dbReference type="Gramene" id="OPUNC06G18620.1">
    <property type="protein sequence ID" value="OPUNC06G18620.1"/>
    <property type="gene ID" value="OPUNC06G18620"/>
</dbReference>
<reference evidence="2" key="1">
    <citation type="submission" date="2015-04" db="UniProtKB">
        <authorList>
            <consortium name="EnsemblPlants"/>
        </authorList>
    </citation>
    <scope>IDENTIFICATION</scope>
</reference>
<sequence length="323" mass="36134">MQWEYASSFRASAGDRHKRHILVCHHGHVVLYDYDYRSPTLGHVVWDPITGEQHRIPNVMGALGAAAGGGGSGSFIVAFVGVENWEKHYWDAHACFYSSETGEVERPHQHPPQSRRVPPRGPPRRPRRRRLPLLRRQVGNPPPVQVRPPSTLRQEHPGPRHHLGRRALVDRAAAGRQAAPPPRLSRRHGGAGERRRRAAAGNPAPPQARPVEQEGGHRRLPRRCSHGRSGSPRARSGRAWSQLPRTLTSSSSARKKTVVFAIELDSLRIKKVCELGKSQDRFFPFVSYYAESFLSQSDSDTIAEASSNCGQFGDLIEFRLIMI</sequence>
<dbReference type="PANTHER" id="PTHR32133">
    <property type="entry name" value="OS07G0120400 PROTEIN"/>
    <property type="match status" value="1"/>
</dbReference>
<name>A0A0E0LDB2_ORYPU</name>
<dbReference type="Proteomes" id="UP000026962">
    <property type="component" value="Chromosome 6"/>
</dbReference>
<feature type="compositionally biased region" description="Basic residues" evidence="1">
    <location>
        <begin position="184"/>
        <end position="198"/>
    </location>
</feature>
<evidence type="ECO:0000313" key="2">
    <source>
        <dbReference type="EnsemblPlants" id="OPUNC06G18620.1"/>
    </source>
</evidence>
<evidence type="ECO:0000313" key="3">
    <source>
        <dbReference type="Proteomes" id="UP000026962"/>
    </source>
</evidence>
<organism evidence="2">
    <name type="scientific">Oryza punctata</name>
    <name type="common">Red rice</name>
    <dbReference type="NCBI Taxonomy" id="4537"/>
    <lineage>
        <taxon>Eukaryota</taxon>
        <taxon>Viridiplantae</taxon>
        <taxon>Streptophyta</taxon>
        <taxon>Embryophyta</taxon>
        <taxon>Tracheophyta</taxon>
        <taxon>Spermatophyta</taxon>
        <taxon>Magnoliopsida</taxon>
        <taxon>Liliopsida</taxon>
        <taxon>Poales</taxon>
        <taxon>Poaceae</taxon>
        <taxon>BOP clade</taxon>
        <taxon>Oryzoideae</taxon>
        <taxon>Oryzeae</taxon>
        <taxon>Oryzinae</taxon>
        <taxon>Oryza</taxon>
    </lineage>
</organism>
<dbReference type="EnsemblPlants" id="OPUNC06G18620.1">
    <property type="protein sequence ID" value="OPUNC06G18620.1"/>
    <property type="gene ID" value="OPUNC06G18620"/>
</dbReference>
<feature type="compositionally biased region" description="Low complexity" evidence="1">
    <location>
        <begin position="227"/>
        <end position="238"/>
    </location>
</feature>
<dbReference type="PANTHER" id="PTHR32133:SF409">
    <property type="entry name" value="F-BOX DOMAIN-CONTAINING PROTEIN"/>
    <property type="match status" value="1"/>
</dbReference>
<feature type="compositionally biased region" description="Basic residues" evidence="1">
    <location>
        <begin position="122"/>
        <end position="133"/>
    </location>
</feature>
<protein>
    <submittedName>
        <fullName evidence="2">Uncharacterized protein</fullName>
    </submittedName>
</protein>
<reference evidence="2" key="2">
    <citation type="submission" date="2018-05" db="EMBL/GenBank/DDBJ databases">
        <title>OpunRS2 (Oryza punctata Reference Sequence Version 2).</title>
        <authorList>
            <person name="Zhang J."/>
            <person name="Kudrna D."/>
            <person name="Lee S."/>
            <person name="Talag J."/>
            <person name="Welchert J."/>
            <person name="Wing R.A."/>
        </authorList>
    </citation>
    <scope>NUCLEOTIDE SEQUENCE [LARGE SCALE GENOMIC DNA]</scope>
</reference>
<proteinExistence type="predicted"/>
<dbReference type="HOGENOM" id="CLU_861621_0_0_1"/>